<comment type="caution">
    <text evidence="2">The sequence shown here is derived from an EMBL/GenBank/DDBJ whole genome shotgun (WGS) entry which is preliminary data.</text>
</comment>
<proteinExistence type="predicted"/>
<organism evidence="2 3">
    <name type="scientific">Ralstonia chuxiongensis</name>
    <dbReference type="NCBI Taxonomy" id="2957504"/>
    <lineage>
        <taxon>Bacteria</taxon>
        <taxon>Pseudomonadati</taxon>
        <taxon>Pseudomonadota</taxon>
        <taxon>Betaproteobacteria</taxon>
        <taxon>Burkholderiales</taxon>
        <taxon>Burkholderiaceae</taxon>
        <taxon>Ralstonia</taxon>
    </lineage>
</organism>
<dbReference type="EMBL" id="JAMYWC010000007">
    <property type="protein sequence ID" value="MCP1174968.1"/>
    <property type="molecule type" value="Genomic_DNA"/>
</dbReference>
<dbReference type="RefSeq" id="WP_253541215.1">
    <property type="nucleotide sequence ID" value="NZ_JAMYWC010000007.1"/>
</dbReference>
<evidence type="ECO:0000256" key="1">
    <source>
        <dbReference type="SAM" id="MobiDB-lite"/>
    </source>
</evidence>
<feature type="compositionally biased region" description="Polar residues" evidence="1">
    <location>
        <begin position="42"/>
        <end position="60"/>
    </location>
</feature>
<keyword evidence="3" id="KW-1185">Reference proteome</keyword>
<feature type="region of interest" description="Disordered" evidence="1">
    <location>
        <begin position="1"/>
        <end position="60"/>
    </location>
</feature>
<name>A0AA41WY63_9RALS</name>
<dbReference type="AlphaFoldDB" id="A0AA41WY63"/>
<accession>A0AA41WY63</accession>
<protein>
    <submittedName>
        <fullName evidence="2">Uncharacterized protein</fullName>
    </submittedName>
</protein>
<dbReference type="Proteomes" id="UP001162793">
    <property type="component" value="Unassembled WGS sequence"/>
</dbReference>
<reference evidence="3" key="1">
    <citation type="journal article" date="2023" name="Front. Microbiol.">
        <title>Ralstonia chuxiongensis sp. nov., Ralstonia mojiangensis sp. nov., and Ralstonia soli sp. nov., isolated from tobacco fields, are three novel species in the family Burkholderiaceae.</title>
        <authorList>
            <person name="Lu C.H."/>
            <person name="Zhang Y.Y."/>
            <person name="Jiang N."/>
            <person name="Chen W."/>
            <person name="Shao X."/>
            <person name="Zhao Z.M."/>
            <person name="Lu W.L."/>
            <person name="Hu X."/>
            <person name="Xi Y.X."/>
            <person name="Zou S.Y."/>
            <person name="Wei Q.J."/>
            <person name="Lin Z.L."/>
            <person name="Gong L."/>
            <person name="Gai X.T."/>
            <person name="Zhang L.Q."/>
            <person name="Li J.Y."/>
            <person name="Jin Y."/>
            <person name="Xia Z.Y."/>
        </authorList>
    </citation>
    <scope>NUCLEOTIDE SEQUENCE [LARGE SCALE GENOMIC DNA]</scope>
    <source>
        <strain evidence="3">21YRMH01-3</strain>
    </source>
</reference>
<gene>
    <name evidence="2" type="ORF">NKG59_21605</name>
</gene>
<sequence>MTATQHDKRFSGFGDGIGGFEGAADAEFSVRRERATRKRNTEQNATQAGGSSNQGATRKE</sequence>
<evidence type="ECO:0000313" key="3">
    <source>
        <dbReference type="Proteomes" id="UP001162793"/>
    </source>
</evidence>
<feature type="compositionally biased region" description="Basic and acidic residues" evidence="1">
    <location>
        <begin position="1"/>
        <end position="10"/>
    </location>
</feature>
<evidence type="ECO:0000313" key="2">
    <source>
        <dbReference type="EMBL" id="MCP1174968.1"/>
    </source>
</evidence>